<dbReference type="EMBL" id="PVTZ01000006">
    <property type="protein sequence ID" value="PRZ14442.1"/>
    <property type="molecule type" value="Genomic_DNA"/>
</dbReference>
<keyword evidence="2" id="KW-1185">Reference proteome</keyword>
<reference evidence="1 2" key="1">
    <citation type="submission" date="2018-03" db="EMBL/GenBank/DDBJ databases">
        <title>Genomic Encyclopedia of Archaeal and Bacterial Type Strains, Phase II (KMG-II): from individual species to whole genera.</title>
        <authorList>
            <person name="Goeker M."/>
        </authorList>
    </citation>
    <scope>NUCLEOTIDE SEQUENCE [LARGE SCALE GENOMIC DNA]</scope>
    <source>
        <strain evidence="1 2">RHA1</strain>
    </source>
</reference>
<protein>
    <recommendedName>
        <fullName evidence="3">WXG100 family type VII secretion target</fullName>
    </recommendedName>
</protein>
<sequence>MTKIYKQIPSAALQYLQYAIHEHREQLITQFDRYINTFEGELEMMRQTLVSQWSNLMTAYTYFVRKIRSQALRFDKKLTR</sequence>
<evidence type="ECO:0000313" key="2">
    <source>
        <dbReference type="Proteomes" id="UP000238836"/>
    </source>
</evidence>
<accession>A0ABX5ERA4</accession>
<dbReference type="RefSeq" id="WP_106342491.1">
    <property type="nucleotide sequence ID" value="NZ_PVTZ01000006.1"/>
</dbReference>
<comment type="caution">
    <text evidence="1">The sequence shown here is derived from an EMBL/GenBank/DDBJ whole genome shotgun (WGS) entry which is preliminary data.</text>
</comment>
<organism evidence="1 2">
    <name type="scientific">Laceyella sediminis</name>
    <dbReference type="NCBI Taxonomy" id="573074"/>
    <lineage>
        <taxon>Bacteria</taxon>
        <taxon>Bacillati</taxon>
        <taxon>Bacillota</taxon>
        <taxon>Bacilli</taxon>
        <taxon>Bacillales</taxon>
        <taxon>Thermoactinomycetaceae</taxon>
        <taxon>Laceyella</taxon>
    </lineage>
</organism>
<evidence type="ECO:0000313" key="1">
    <source>
        <dbReference type="EMBL" id="PRZ14442.1"/>
    </source>
</evidence>
<proteinExistence type="predicted"/>
<name>A0ABX5ERA4_9BACL</name>
<gene>
    <name evidence="1" type="ORF">CLV36_106206</name>
</gene>
<evidence type="ECO:0008006" key="3">
    <source>
        <dbReference type="Google" id="ProtNLM"/>
    </source>
</evidence>
<dbReference type="Proteomes" id="UP000238836">
    <property type="component" value="Unassembled WGS sequence"/>
</dbReference>